<name>A0A7W6DYL6_9RHOB</name>
<evidence type="ECO:0008006" key="4">
    <source>
        <dbReference type="Google" id="ProtNLM"/>
    </source>
</evidence>
<evidence type="ECO:0000313" key="2">
    <source>
        <dbReference type="EMBL" id="MBB3987704.1"/>
    </source>
</evidence>
<accession>A0A7W6DYL6</accession>
<evidence type="ECO:0000313" key="3">
    <source>
        <dbReference type="Proteomes" id="UP000541426"/>
    </source>
</evidence>
<keyword evidence="1" id="KW-0732">Signal</keyword>
<feature type="signal peptide" evidence="1">
    <location>
        <begin position="1"/>
        <end position="21"/>
    </location>
</feature>
<reference evidence="2 3" key="1">
    <citation type="submission" date="2020-08" db="EMBL/GenBank/DDBJ databases">
        <title>Genomic Encyclopedia of Type Strains, Phase IV (KMG-IV): sequencing the most valuable type-strain genomes for metagenomic binning, comparative biology and taxonomic classification.</title>
        <authorList>
            <person name="Goeker M."/>
        </authorList>
    </citation>
    <scope>NUCLEOTIDE SEQUENCE [LARGE SCALE GENOMIC DNA]</scope>
    <source>
        <strain evidence="2 3">DSM 102235</strain>
    </source>
</reference>
<proteinExistence type="predicted"/>
<dbReference type="Pfam" id="PF09982">
    <property type="entry name" value="LpxR"/>
    <property type="match status" value="1"/>
</dbReference>
<organism evidence="2 3">
    <name type="scientific">Sagittula marina</name>
    <dbReference type="NCBI Taxonomy" id="943940"/>
    <lineage>
        <taxon>Bacteria</taxon>
        <taxon>Pseudomonadati</taxon>
        <taxon>Pseudomonadota</taxon>
        <taxon>Alphaproteobacteria</taxon>
        <taxon>Rhodobacterales</taxon>
        <taxon>Roseobacteraceae</taxon>
        <taxon>Sagittula</taxon>
    </lineage>
</organism>
<dbReference type="AlphaFoldDB" id="A0A7W6DYL6"/>
<dbReference type="InterPro" id="IPR037107">
    <property type="entry name" value="Put_OMP_sf"/>
</dbReference>
<comment type="caution">
    <text evidence="2">The sequence shown here is derived from an EMBL/GenBank/DDBJ whole genome shotgun (WGS) entry which is preliminary data.</text>
</comment>
<dbReference type="Gene3D" id="2.40.128.140">
    <property type="entry name" value="Outer membrane protein"/>
    <property type="match status" value="1"/>
</dbReference>
<sequence length="354" mass="38063">MIRRYAVAFCVATALAPNAQAQEIETTTYSDAGYASETAAYGADYAGPEDTADGYAQSSYDTVSYEKRGFLGREILGHGRLTSNDLLGDGKDRWQTGSVSTSRVVGRSGWTGVLPEKPFDIIEYRLAAQVMAPQNMRNPEQGDRPWGGAVTFGVHTHFMRGPVELSMGGDLVITGPQTGLGSLQTAIHDVLGQDPASISVLSDQIENDFHPTLVLEAANSISVGGQAVLRPFAEARAGVETMVRVGADLTIGTVGRGELLIRDAVTGQRYRSISAPLTGFSYVVGGDMAYVDSSAYLPEDRGYELSGSRNRMRAGVHWQGERSAAFYGLTYLSKEFEAQDTGQTVGSVRLDFKF</sequence>
<protein>
    <recommendedName>
        <fullName evidence="4">Lipid A deacylase LpxR family protein</fullName>
    </recommendedName>
</protein>
<dbReference type="EMBL" id="JACIEJ010000012">
    <property type="protein sequence ID" value="MBB3987704.1"/>
    <property type="molecule type" value="Genomic_DNA"/>
</dbReference>
<gene>
    <name evidence="2" type="ORF">GGQ68_004057</name>
</gene>
<keyword evidence="3" id="KW-1185">Reference proteome</keyword>
<dbReference type="Proteomes" id="UP000541426">
    <property type="component" value="Unassembled WGS sequence"/>
</dbReference>
<feature type="chain" id="PRO_5030887161" description="Lipid A deacylase LpxR family protein" evidence="1">
    <location>
        <begin position="22"/>
        <end position="354"/>
    </location>
</feature>
<dbReference type="RefSeq" id="WP_183969047.1">
    <property type="nucleotide sequence ID" value="NZ_BAABBZ010000056.1"/>
</dbReference>
<evidence type="ECO:0000256" key="1">
    <source>
        <dbReference type="SAM" id="SignalP"/>
    </source>
</evidence>
<dbReference type="InterPro" id="IPR018707">
    <property type="entry name" value="LpxR"/>
</dbReference>